<dbReference type="PANTHER" id="PTHR43581:SF2">
    <property type="entry name" value="EXCINUCLEASE ATPASE SUBUNIT"/>
    <property type="match status" value="1"/>
</dbReference>
<dbReference type="PATRIC" id="fig|388467.6.peg.4334"/>
<evidence type="ECO:0000313" key="2">
    <source>
        <dbReference type="EMBL" id="KEI69061.1"/>
    </source>
</evidence>
<dbReference type="RefSeq" id="WP_042156632.1">
    <property type="nucleotide sequence ID" value="NZ_CM002803.1"/>
</dbReference>
<evidence type="ECO:0000313" key="3">
    <source>
        <dbReference type="Proteomes" id="UP000027395"/>
    </source>
</evidence>
<sequence length="428" mass="49354">MVEKLIVDNFAGIEHLEIEVKKINIMIGPQASGKSVCAKLLFYFKEFVSELIKAVENDRTKRQLDSSYSNKFKEYFPPKSWGNYDFVLRYEINHDFIQISRNNSKCTLVIDYSDLYKSALSDLRKIFRKRQKEKIENIPYDPSGFNNETRSQIMNYFENKLGKESTFYQNFIPAVRSFFAHLQKNIFSVLSNNNSLDPFIENFGLFYEFIKELHIKINEFASGNELEMEDEKLMKQKIKPLVEKILCGQYFDEKGEDFLKTLDGRKISISICSSGQQETLPLVVILSTVPFLQTIGRGQTIYIEEPEAHIFPTAQKHIVELIATVFNSKPDGLQFFITTHSPYILTATNNLLQAGLIYQDANDQVIEKLEKIVPRYKTLLTKDVAVYSLMDGFCKSIISEETGLIDTNIIDSVSEELAIEFDQLLDLI</sequence>
<accession>A0A073CLN0</accession>
<dbReference type="HOGENOM" id="CLU_053347_1_0_3"/>
<dbReference type="InterPro" id="IPR027417">
    <property type="entry name" value="P-loop_NTPase"/>
</dbReference>
<dbReference type="STRING" id="388467.A19Y_4399"/>
<dbReference type="Gene3D" id="3.40.50.300">
    <property type="entry name" value="P-loop containing nucleotide triphosphate hydrolases"/>
    <property type="match status" value="1"/>
</dbReference>
<dbReference type="eggNOG" id="COG1106">
    <property type="taxonomic scope" value="Bacteria"/>
</dbReference>
<dbReference type="InterPro" id="IPR051396">
    <property type="entry name" value="Bact_Antivir_Def_Nuclease"/>
</dbReference>
<organism evidence="2 3">
    <name type="scientific">Planktothrix agardhii (strain NIVA-CYA 126/8)</name>
    <dbReference type="NCBI Taxonomy" id="388467"/>
    <lineage>
        <taxon>Bacteria</taxon>
        <taxon>Bacillati</taxon>
        <taxon>Cyanobacteriota</taxon>
        <taxon>Cyanophyceae</taxon>
        <taxon>Oscillatoriophycideae</taxon>
        <taxon>Oscillatoriales</taxon>
        <taxon>Microcoleaceae</taxon>
        <taxon>Planktothrix</taxon>
    </lineage>
</organism>
<reference evidence="2 3" key="1">
    <citation type="journal article" date="2014" name="Appl. Environ. Microbiol.">
        <title>Elucidation of insertion elements encoded on plasmids and in vitro construction of shuttle vectors from the toxic cyanobacterium Planktothrix.</title>
        <authorList>
            <person name="Christiansen G."/>
            <person name="Goesmann A."/>
            <person name="Kurmayer R."/>
        </authorList>
    </citation>
    <scope>NUCLEOTIDE SEQUENCE [LARGE SCALE GENOMIC DNA]</scope>
    <source>
        <strain evidence="2 3">NIVA-CYA 126/8</strain>
    </source>
</reference>
<dbReference type="InterPro" id="IPR041685">
    <property type="entry name" value="AAA_GajA/Old/RecF-like"/>
</dbReference>
<protein>
    <recommendedName>
        <fullName evidence="1">Endonuclease GajA/Old nuclease/RecF-like AAA domain-containing protein</fullName>
    </recommendedName>
</protein>
<dbReference type="GeneID" id="77290429"/>
<dbReference type="Proteomes" id="UP000027395">
    <property type="component" value="Chromosome"/>
</dbReference>
<evidence type="ECO:0000259" key="1">
    <source>
        <dbReference type="Pfam" id="PF13175"/>
    </source>
</evidence>
<dbReference type="SUPFAM" id="SSF52540">
    <property type="entry name" value="P-loop containing nucleoside triphosphate hydrolases"/>
    <property type="match status" value="1"/>
</dbReference>
<gene>
    <name evidence="2" type="ORF">A19Y_4399</name>
</gene>
<feature type="domain" description="Endonuclease GajA/Old nuclease/RecF-like AAA" evidence="1">
    <location>
        <begin position="1"/>
        <end position="344"/>
    </location>
</feature>
<dbReference type="Pfam" id="PF13175">
    <property type="entry name" value="AAA_15"/>
    <property type="match status" value="1"/>
</dbReference>
<keyword evidence="3" id="KW-1185">Reference proteome</keyword>
<dbReference type="PANTHER" id="PTHR43581">
    <property type="entry name" value="ATP/GTP PHOSPHATASE"/>
    <property type="match status" value="1"/>
</dbReference>
<name>A0A073CLN0_PLAA1</name>
<proteinExistence type="predicted"/>
<dbReference type="EMBL" id="CM002803">
    <property type="protein sequence ID" value="KEI69061.1"/>
    <property type="molecule type" value="Genomic_DNA"/>
</dbReference>
<dbReference type="AlphaFoldDB" id="A0A073CLN0"/>